<feature type="compositionally biased region" description="Pro residues" evidence="1">
    <location>
        <begin position="224"/>
        <end position="233"/>
    </location>
</feature>
<dbReference type="Proteomes" id="UP000694562">
    <property type="component" value="Unplaced"/>
</dbReference>
<reference evidence="2" key="1">
    <citation type="submission" date="2025-08" db="UniProtKB">
        <authorList>
            <consortium name="Ensembl"/>
        </authorList>
    </citation>
    <scope>IDENTIFICATION</scope>
</reference>
<keyword evidence="3" id="KW-1185">Reference proteome</keyword>
<proteinExistence type="predicted"/>
<evidence type="ECO:0000313" key="3">
    <source>
        <dbReference type="Proteomes" id="UP000694562"/>
    </source>
</evidence>
<name>A0A8C4XRB0_FALTI</name>
<evidence type="ECO:0000313" key="2">
    <source>
        <dbReference type="Ensembl" id="ENSFTIP00000016020.1"/>
    </source>
</evidence>
<feature type="compositionally biased region" description="Basic and acidic residues" evidence="1">
    <location>
        <begin position="201"/>
        <end position="218"/>
    </location>
</feature>
<dbReference type="OrthoDB" id="10565175at2759"/>
<accession>A0A8C4XRB0</accession>
<dbReference type="Ensembl" id="ENSFTIT00000016694.1">
    <property type="protein sequence ID" value="ENSFTIP00000016020.1"/>
    <property type="gene ID" value="ENSFTIG00000010617.1"/>
</dbReference>
<feature type="region of interest" description="Disordered" evidence="1">
    <location>
        <begin position="1"/>
        <end position="77"/>
    </location>
</feature>
<feature type="region of interest" description="Disordered" evidence="1">
    <location>
        <begin position="154"/>
        <end position="174"/>
    </location>
</feature>
<feature type="region of interest" description="Disordered" evidence="1">
    <location>
        <begin position="201"/>
        <end position="233"/>
    </location>
</feature>
<protein>
    <submittedName>
        <fullName evidence="2">Uncharacterized protein</fullName>
    </submittedName>
</protein>
<evidence type="ECO:0000256" key="1">
    <source>
        <dbReference type="SAM" id="MobiDB-lite"/>
    </source>
</evidence>
<dbReference type="AlphaFoldDB" id="A0A8C4XRB0"/>
<organism evidence="2 3">
    <name type="scientific">Falco tinnunculus</name>
    <name type="common">Common kestrel</name>
    <dbReference type="NCBI Taxonomy" id="100819"/>
    <lineage>
        <taxon>Eukaryota</taxon>
        <taxon>Metazoa</taxon>
        <taxon>Chordata</taxon>
        <taxon>Craniata</taxon>
        <taxon>Vertebrata</taxon>
        <taxon>Euteleostomi</taxon>
        <taxon>Archelosauria</taxon>
        <taxon>Archosauria</taxon>
        <taxon>Dinosauria</taxon>
        <taxon>Saurischia</taxon>
        <taxon>Theropoda</taxon>
        <taxon>Coelurosauria</taxon>
        <taxon>Aves</taxon>
        <taxon>Neognathae</taxon>
        <taxon>Neoaves</taxon>
        <taxon>Telluraves</taxon>
        <taxon>Australaves</taxon>
        <taxon>Falconiformes</taxon>
        <taxon>Falconidae</taxon>
        <taxon>Falco</taxon>
    </lineage>
</organism>
<sequence length="233" mass="25462">MPPVQGEPEAPQEGPSLPPTRVNPPRRRDRDACGKPLLPRYSSTHLPRQALLRTSRAPPGRQPTHPTADSSKPRPRALNFSPPPFCPCCPWRPERPGSPWHCGWPRCWGPRPAGSPAHSARTRGPASHHNRLPPRVRRYPWLCCCPPLLPPPGQTLSEGRDSSPARSSPSPPVAAIPASAAEAAAALLASSSCRCLCSSMETRRACRDRDRQGADRWRPGPAWHLPPRPGWGS</sequence>
<reference evidence="2" key="2">
    <citation type="submission" date="2025-09" db="UniProtKB">
        <authorList>
            <consortium name="Ensembl"/>
        </authorList>
    </citation>
    <scope>IDENTIFICATION</scope>
</reference>